<dbReference type="InterPro" id="IPR002110">
    <property type="entry name" value="Ankyrin_rpt"/>
</dbReference>
<dbReference type="InterPro" id="IPR036770">
    <property type="entry name" value="Ankyrin_rpt-contain_sf"/>
</dbReference>
<dbReference type="PANTHER" id="PTHR24189:SF50">
    <property type="entry name" value="ANKYRIN REPEAT AND SOCS BOX PROTEIN 2"/>
    <property type="match status" value="1"/>
</dbReference>
<accession>A0A9Q0LBA7</accession>
<dbReference type="PROSITE" id="PS50088">
    <property type="entry name" value="ANK_REPEAT"/>
    <property type="match status" value="2"/>
</dbReference>
<name>A0A9Q0LBA7_ANAIG</name>
<keyword evidence="2 3" id="KW-0040">ANK repeat</keyword>
<dbReference type="AlphaFoldDB" id="A0A9Q0LBA7"/>
<dbReference type="PROSITE" id="PS50297">
    <property type="entry name" value="ANK_REP_REGION"/>
    <property type="match status" value="1"/>
</dbReference>
<dbReference type="InterPro" id="IPR000210">
    <property type="entry name" value="BTB/POZ_dom"/>
</dbReference>
<evidence type="ECO:0000313" key="5">
    <source>
        <dbReference type="EMBL" id="KAJ5069692.1"/>
    </source>
</evidence>
<evidence type="ECO:0000256" key="3">
    <source>
        <dbReference type="PROSITE-ProRule" id="PRU00023"/>
    </source>
</evidence>
<dbReference type="OrthoDB" id="194358at2759"/>
<dbReference type="SMART" id="SM00248">
    <property type="entry name" value="ANK"/>
    <property type="match status" value="3"/>
</dbReference>
<reference evidence="5" key="1">
    <citation type="submission" date="2022-10" db="EMBL/GenBank/DDBJ databases">
        <title>Novel sulphate-reducing endosymbionts in the free-living metamonad Anaeramoeba.</title>
        <authorList>
            <person name="Jerlstrom-Hultqvist J."/>
            <person name="Cepicka I."/>
            <person name="Gallot-Lavallee L."/>
            <person name="Salas-Leiva D."/>
            <person name="Curtis B.A."/>
            <person name="Zahonova K."/>
            <person name="Pipaliya S."/>
            <person name="Dacks J."/>
            <person name="Roger A.J."/>
        </authorList>
    </citation>
    <scope>NUCLEOTIDE SEQUENCE</scope>
    <source>
        <strain evidence="5">BMAN</strain>
    </source>
</reference>
<feature type="domain" description="BTB" evidence="4">
    <location>
        <begin position="261"/>
        <end position="327"/>
    </location>
</feature>
<evidence type="ECO:0000256" key="1">
    <source>
        <dbReference type="ARBA" id="ARBA00022737"/>
    </source>
</evidence>
<dbReference type="EMBL" id="JAPDFW010000103">
    <property type="protein sequence ID" value="KAJ5069692.1"/>
    <property type="molecule type" value="Genomic_DNA"/>
</dbReference>
<sequence length="366" mass="41553">MESIFDALSQSDYQNLKILLDSGIDPNITDNGYTPLFYICTYQLPLEFASLLLSAGADVNAKANRTLLQHACIKKVSLDVLELILTSGAEVNARTGKKTALHHACHHNCGIPLIKLLLDYGADLSTQDGKTPRDSAKSKELKEFLDSYESITSDMDKLFRSQIGCDITLTTCDDKISFHKVLFFHRVGHSHLEKIQRVFRSKTRNEVIRFMKWIYSGILDNRLTNYSAFEQELGIIDFKKKTGRNGLIIDLQKCYLDDKSKDFQIFVDSVPIPVHKFILIARSGLYRGMFSSVVDDSNKVTDYSGRSLETLQQLIKFFYIDSIDLGLSEDVLIELNEGIDFYQLSANTTLPYEIESSRKAREQQKV</sequence>
<protein>
    <submittedName>
        <fullName evidence="5">Ankyrin repeat-containing protein</fullName>
    </submittedName>
</protein>
<dbReference type="InterPro" id="IPR050745">
    <property type="entry name" value="Multifunctional_regulatory"/>
</dbReference>
<dbReference type="PROSITE" id="PS50097">
    <property type="entry name" value="BTB"/>
    <property type="match status" value="1"/>
</dbReference>
<proteinExistence type="predicted"/>
<dbReference type="Pfam" id="PF13606">
    <property type="entry name" value="Ank_3"/>
    <property type="match status" value="1"/>
</dbReference>
<feature type="repeat" description="ANK" evidence="3">
    <location>
        <begin position="31"/>
        <end position="64"/>
    </location>
</feature>
<dbReference type="CDD" id="cd18186">
    <property type="entry name" value="BTB_POZ_ZBTB_KLHL-like"/>
    <property type="match status" value="1"/>
</dbReference>
<dbReference type="PANTHER" id="PTHR24189">
    <property type="entry name" value="MYOTROPHIN"/>
    <property type="match status" value="1"/>
</dbReference>
<keyword evidence="1" id="KW-0677">Repeat</keyword>
<evidence type="ECO:0000259" key="4">
    <source>
        <dbReference type="PROSITE" id="PS50097"/>
    </source>
</evidence>
<gene>
    <name evidence="5" type="ORF">M0811_02269</name>
</gene>
<dbReference type="Gene3D" id="3.30.710.10">
    <property type="entry name" value="Potassium Channel Kv1.1, Chain A"/>
    <property type="match status" value="1"/>
</dbReference>
<dbReference type="SUPFAM" id="SSF54695">
    <property type="entry name" value="POZ domain"/>
    <property type="match status" value="1"/>
</dbReference>
<dbReference type="Gene3D" id="1.25.40.20">
    <property type="entry name" value="Ankyrin repeat-containing domain"/>
    <property type="match status" value="1"/>
</dbReference>
<keyword evidence="6" id="KW-1185">Reference proteome</keyword>
<evidence type="ECO:0000256" key="2">
    <source>
        <dbReference type="ARBA" id="ARBA00023043"/>
    </source>
</evidence>
<feature type="repeat" description="ANK" evidence="3">
    <location>
        <begin position="96"/>
        <end position="129"/>
    </location>
</feature>
<dbReference type="Proteomes" id="UP001149090">
    <property type="component" value="Unassembled WGS sequence"/>
</dbReference>
<evidence type="ECO:0000313" key="6">
    <source>
        <dbReference type="Proteomes" id="UP001149090"/>
    </source>
</evidence>
<dbReference type="InterPro" id="IPR011333">
    <property type="entry name" value="SKP1/BTB/POZ_sf"/>
</dbReference>
<comment type="caution">
    <text evidence="5">The sequence shown here is derived from an EMBL/GenBank/DDBJ whole genome shotgun (WGS) entry which is preliminary data.</text>
</comment>
<dbReference type="Pfam" id="PF12796">
    <property type="entry name" value="Ank_2"/>
    <property type="match status" value="1"/>
</dbReference>
<dbReference type="SUPFAM" id="SSF48403">
    <property type="entry name" value="Ankyrin repeat"/>
    <property type="match status" value="1"/>
</dbReference>
<dbReference type="Pfam" id="PF00651">
    <property type="entry name" value="BTB"/>
    <property type="match status" value="1"/>
</dbReference>
<organism evidence="5 6">
    <name type="scientific">Anaeramoeba ignava</name>
    <name type="common">Anaerobic marine amoeba</name>
    <dbReference type="NCBI Taxonomy" id="1746090"/>
    <lineage>
        <taxon>Eukaryota</taxon>
        <taxon>Metamonada</taxon>
        <taxon>Anaeramoebidae</taxon>
        <taxon>Anaeramoeba</taxon>
    </lineage>
</organism>